<dbReference type="Gene3D" id="3.40.50.150">
    <property type="entry name" value="Vaccinia Virus protein VP39"/>
    <property type="match status" value="1"/>
</dbReference>
<evidence type="ECO:0000313" key="3">
    <source>
        <dbReference type="Proteomes" id="UP000830343"/>
    </source>
</evidence>
<organism evidence="2 3">
    <name type="scientific">Macrococcus armenti</name>
    <dbReference type="NCBI Taxonomy" id="2875764"/>
    <lineage>
        <taxon>Bacteria</taxon>
        <taxon>Bacillati</taxon>
        <taxon>Bacillota</taxon>
        <taxon>Bacilli</taxon>
        <taxon>Bacillales</taxon>
        <taxon>Staphylococcaceae</taxon>
        <taxon>Macrococcus</taxon>
    </lineage>
</organism>
<dbReference type="GO" id="GO:0008168">
    <property type="term" value="F:methyltransferase activity"/>
    <property type="evidence" value="ECO:0007669"/>
    <property type="project" value="UniProtKB-KW"/>
</dbReference>
<dbReference type="Proteomes" id="UP000830343">
    <property type="component" value="Chromosome"/>
</dbReference>
<evidence type="ECO:0000313" key="2">
    <source>
        <dbReference type="EMBL" id="UOB21301.1"/>
    </source>
</evidence>
<dbReference type="EMBL" id="CP094348">
    <property type="protein sequence ID" value="UOB21301.1"/>
    <property type="molecule type" value="Genomic_DNA"/>
</dbReference>
<dbReference type="Pfam" id="PF08241">
    <property type="entry name" value="Methyltransf_11"/>
    <property type="match status" value="1"/>
</dbReference>
<feature type="domain" description="Methyltransferase type 11" evidence="1">
    <location>
        <begin position="55"/>
        <end position="146"/>
    </location>
</feature>
<dbReference type="CDD" id="cd02440">
    <property type="entry name" value="AdoMet_MTases"/>
    <property type="match status" value="1"/>
</dbReference>
<keyword evidence="2" id="KW-0808">Transferase</keyword>
<name>A0ABY3ZWM0_9STAP</name>
<dbReference type="InterPro" id="IPR013216">
    <property type="entry name" value="Methyltransf_11"/>
</dbReference>
<sequence>MKEKKLIHQWIKKVEFLNRPDETLYKHRSTDILYTKWMSQYVLKYIHFKFHEKVLCIGCHGGKWVSDIDKQVNIKGFILDQSIRLLQHAMHLYPHFNYDISNYQLSYKNRKFHKVIINQPFESFYEQQLLLTELERVLKKKGSIILFQRKSFILSKQNLSQLIEHTNLEIIQSTAYKNMVVYELKHKIKQ</sequence>
<accession>A0ABY3ZWM0</accession>
<dbReference type="GO" id="GO:0032259">
    <property type="term" value="P:methylation"/>
    <property type="evidence" value="ECO:0007669"/>
    <property type="project" value="UniProtKB-KW"/>
</dbReference>
<keyword evidence="3" id="KW-1185">Reference proteome</keyword>
<evidence type="ECO:0000259" key="1">
    <source>
        <dbReference type="Pfam" id="PF08241"/>
    </source>
</evidence>
<gene>
    <name evidence="2" type="ORF">MRZ06_04255</name>
</gene>
<dbReference type="InterPro" id="IPR029063">
    <property type="entry name" value="SAM-dependent_MTases_sf"/>
</dbReference>
<protein>
    <submittedName>
        <fullName evidence="2">Class I SAM-dependent methyltransferase</fullName>
    </submittedName>
</protein>
<proteinExistence type="predicted"/>
<dbReference type="SUPFAM" id="SSF53335">
    <property type="entry name" value="S-adenosyl-L-methionine-dependent methyltransferases"/>
    <property type="match status" value="1"/>
</dbReference>
<reference evidence="2" key="1">
    <citation type="submission" date="2022-03" db="EMBL/GenBank/DDBJ databases">
        <authorList>
            <person name="Vrbovska V."/>
            <person name="Kovarovic V."/>
            <person name="Botka T."/>
            <person name="Pantucek R."/>
        </authorList>
    </citation>
    <scope>NUCLEOTIDE SEQUENCE</scope>
    <source>
        <strain evidence="2">CCM 2609</strain>
    </source>
</reference>
<keyword evidence="2" id="KW-0489">Methyltransferase</keyword>
<reference evidence="2" key="2">
    <citation type="submission" date="2022-04" db="EMBL/GenBank/DDBJ databases">
        <title>Antimicrobial genetic elements in methicillin-resistant Macrococcus armenti.</title>
        <authorList>
            <person name="Keller J.E."/>
            <person name="Schwendener S."/>
            <person name="Pantucek R."/>
            <person name="Perreten V."/>
        </authorList>
    </citation>
    <scope>NUCLEOTIDE SEQUENCE</scope>
    <source>
        <strain evidence="2">CCM 2609</strain>
    </source>
</reference>
<dbReference type="RefSeq" id="WP_243366827.1">
    <property type="nucleotide sequence ID" value="NZ_CP094348.1"/>
</dbReference>